<protein>
    <submittedName>
        <fullName evidence="3">Uncharacterized protein</fullName>
    </submittedName>
</protein>
<evidence type="ECO:0000256" key="1">
    <source>
        <dbReference type="SAM" id="MobiDB-lite"/>
    </source>
</evidence>
<dbReference type="OrthoDB" id="275750at2"/>
<feature type="transmembrane region" description="Helical" evidence="2">
    <location>
        <begin position="31"/>
        <end position="49"/>
    </location>
</feature>
<reference evidence="3 4" key="1">
    <citation type="submission" date="2019-02" db="EMBL/GenBank/DDBJ databases">
        <title>Deep-cultivation of Planctomycetes and their phenomic and genomic characterization uncovers novel biology.</title>
        <authorList>
            <person name="Wiegand S."/>
            <person name="Jogler M."/>
            <person name="Boedeker C."/>
            <person name="Pinto D."/>
            <person name="Vollmers J."/>
            <person name="Rivas-Marin E."/>
            <person name="Kohn T."/>
            <person name="Peeters S.H."/>
            <person name="Heuer A."/>
            <person name="Rast P."/>
            <person name="Oberbeckmann S."/>
            <person name="Bunk B."/>
            <person name="Jeske O."/>
            <person name="Meyerdierks A."/>
            <person name="Storesund J.E."/>
            <person name="Kallscheuer N."/>
            <person name="Luecker S."/>
            <person name="Lage O.M."/>
            <person name="Pohl T."/>
            <person name="Merkel B.J."/>
            <person name="Hornburger P."/>
            <person name="Mueller R.-W."/>
            <person name="Bruemmer F."/>
            <person name="Labrenz M."/>
            <person name="Spormann A.M."/>
            <person name="Op Den Camp H."/>
            <person name="Overmann J."/>
            <person name="Amann R."/>
            <person name="Jetten M.S.M."/>
            <person name="Mascher T."/>
            <person name="Medema M.H."/>
            <person name="Devos D.P."/>
            <person name="Kaster A.-K."/>
            <person name="Ovreas L."/>
            <person name="Rohde M."/>
            <person name="Galperin M.Y."/>
            <person name="Jogler C."/>
        </authorList>
    </citation>
    <scope>NUCLEOTIDE SEQUENCE [LARGE SCALE GENOMIC DNA]</scope>
    <source>
        <strain evidence="3 4">CA85</strain>
    </source>
</reference>
<proteinExistence type="predicted"/>
<evidence type="ECO:0000256" key="2">
    <source>
        <dbReference type="SAM" id="Phobius"/>
    </source>
</evidence>
<feature type="region of interest" description="Disordered" evidence="1">
    <location>
        <begin position="128"/>
        <end position="182"/>
    </location>
</feature>
<keyword evidence="4" id="KW-1185">Reference proteome</keyword>
<organism evidence="3 4">
    <name type="scientific">Allorhodopirellula solitaria</name>
    <dbReference type="NCBI Taxonomy" id="2527987"/>
    <lineage>
        <taxon>Bacteria</taxon>
        <taxon>Pseudomonadati</taxon>
        <taxon>Planctomycetota</taxon>
        <taxon>Planctomycetia</taxon>
        <taxon>Pirellulales</taxon>
        <taxon>Pirellulaceae</taxon>
        <taxon>Allorhodopirellula</taxon>
    </lineage>
</organism>
<feature type="transmembrane region" description="Helical" evidence="2">
    <location>
        <begin position="95"/>
        <end position="113"/>
    </location>
</feature>
<accession>A0A5C5XV91</accession>
<dbReference type="SUPFAM" id="SSF103473">
    <property type="entry name" value="MFS general substrate transporter"/>
    <property type="match status" value="1"/>
</dbReference>
<dbReference type="EMBL" id="SJPK01000004">
    <property type="protein sequence ID" value="TWT67217.1"/>
    <property type="molecule type" value="Genomic_DNA"/>
</dbReference>
<evidence type="ECO:0000313" key="4">
    <source>
        <dbReference type="Proteomes" id="UP000318053"/>
    </source>
</evidence>
<sequence>MARIGIVFGLVLFGLTIVGLSVTTQKSYTQFVPMMFGIPLLFCGVVSLNPHRRGDAVFAAMILAGVGMAIGLVRTIVLAVPWLTGGEVNELSLELVAGMTAVCCLFVIIAERWRRRRKAEKVRVEKARRQAAAQPSSPLAVNPAIVDPVTPAPSDSENPYQTPAMLNETSRTPTPTIDDPTK</sequence>
<dbReference type="Proteomes" id="UP000318053">
    <property type="component" value="Unassembled WGS sequence"/>
</dbReference>
<keyword evidence="2" id="KW-1133">Transmembrane helix</keyword>
<evidence type="ECO:0000313" key="3">
    <source>
        <dbReference type="EMBL" id="TWT67217.1"/>
    </source>
</evidence>
<gene>
    <name evidence="3" type="ORF">CA85_20660</name>
</gene>
<dbReference type="InterPro" id="IPR036259">
    <property type="entry name" value="MFS_trans_sf"/>
</dbReference>
<dbReference type="AlphaFoldDB" id="A0A5C5XV91"/>
<name>A0A5C5XV91_9BACT</name>
<feature type="transmembrane region" description="Helical" evidence="2">
    <location>
        <begin position="56"/>
        <end position="83"/>
    </location>
</feature>
<keyword evidence="2" id="KW-0812">Transmembrane</keyword>
<comment type="caution">
    <text evidence="3">The sequence shown here is derived from an EMBL/GenBank/DDBJ whole genome shotgun (WGS) entry which is preliminary data.</text>
</comment>
<dbReference type="RefSeq" id="WP_146391145.1">
    <property type="nucleotide sequence ID" value="NZ_SJPK01000004.1"/>
</dbReference>
<keyword evidence="2" id="KW-0472">Membrane</keyword>